<dbReference type="PRINTS" id="PR00744">
    <property type="entry name" value="GLHYDRLASE37"/>
</dbReference>
<keyword evidence="6 7" id="KW-0326">Glycosidase</keyword>
<comment type="similarity">
    <text evidence="2 7">Belongs to the glycosyl hydrolase 37 family.</text>
</comment>
<keyword evidence="5 7" id="KW-0378">Hydrolase</keyword>
<dbReference type="Proteomes" id="UP000801492">
    <property type="component" value="Unassembled WGS sequence"/>
</dbReference>
<dbReference type="GO" id="GO:0004555">
    <property type="term" value="F:alpha,alpha-trehalase activity"/>
    <property type="evidence" value="ECO:0007669"/>
    <property type="project" value="UniProtKB-EC"/>
</dbReference>
<comment type="caution">
    <text evidence="8">The sequence shown here is derived from an EMBL/GenBank/DDBJ whole genome shotgun (WGS) entry which is preliminary data.</text>
</comment>
<dbReference type="Gene3D" id="1.50.10.10">
    <property type="match status" value="1"/>
</dbReference>
<evidence type="ECO:0000256" key="7">
    <source>
        <dbReference type="RuleBase" id="RU361180"/>
    </source>
</evidence>
<protein>
    <recommendedName>
        <fullName evidence="4 7">Trehalase</fullName>
        <ecNumber evidence="3 7">3.2.1.28</ecNumber>
    </recommendedName>
    <alternativeName>
        <fullName evidence="7">Alpha-trehalose glucohydrolase</fullName>
    </alternativeName>
</protein>
<dbReference type="PANTHER" id="PTHR23403:SF1">
    <property type="entry name" value="TREHALASE"/>
    <property type="match status" value="1"/>
</dbReference>
<evidence type="ECO:0000256" key="1">
    <source>
        <dbReference type="ARBA" id="ARBA00001576"/>
    </source>
</evidence>
<evidence type="ECO:0000256" key="6">
    <source>
        <dbReference type="ARBA" id="ARBA00023295"/>
    </source>
</evidence>
<dbReference type="EC" id="3.2.1.28" evidence="3 7"/>
<dbReference type="SUPFAM" id="SSF48208">
    <property type="entry name" value="Six-hairpin glycosidases"/>
    <property type="match status" value="1"/>
</dbReference>
<evidence type="ECO:0000256" key="4">
    <source>
        <dbReference type="ARBA" id="ARBA00019905"/>
    </source>
</evidence>
<evidence type="ECO:0000313" key="9">
    <source>
        <dbReference type="Proteomes" id="UP000801492"/>
    </source>
</evidence>
<dbReference type="OrthoDB" id="3542292at2759"/>
<dbReference type="InterPro" id="IPR001661">
    <property type="entry name" value="Glyco_hydro_37"/>
</dbReference>
<dbReference type="AlphaFoldDB" id="A0A8K0D620"/>
<comment type="catalytic activity">
    <reaction evidence="1 7">
        <text>alpha,alpha-trehalose + H2O = alpha-D-glucose + beta-D-glucose</text>
        <dbReference type="Rhea" id="RHEA:32675"/>
        <dbReference type="ChEBI" id="CHEBI:15377"/>
        <dbReference type="ChEBI" id="CHEBI:15903"/>
        <dbReference type="ChEBI" id="CHEBI:16551"/>
        <dbReference type="ChEBI" id="CHEBI:17925"/>
        <dbReference type="EC" id="3.2.1.28"/>
    </reaction>
</comment>
<evidence type="ECO:0000313" key="8">
    <source>
        <dbReference type="EMBL" id="KAF2898534.1"/>
    </source>
</evidence>
<dbReference type="GO" id="GO:0005993">
    <property type="term" value="P:trehalose catabolic process"/>
    <property type="evidence" value="ECO:0007669"/>
    <property type="project" value="TreeGrafter"/>
</dbReference>
<gene>
    <name evidence="8" type="ORF">ILUMI_07644</name>
</gene>
<dbReference type="Pfam" id="PF01204">
    <property type="entry name" value="Trehalase"/>
    <property type="match status" value="1"/>
</dbReference>
<dbReference type="PANTHER" id="PTHR23403">
    <property type="entry name" value="TREHALASE"/>
    <property type="match status" value="1"/>
</dbReference>
<evidence type="ECO:0000256" key="5">
    <source>
        <dbReference type="ARBA" id="ARBA00022801"/>
    </source>
</evidence>
<organism evidence="8 9">
    <name type="scientific">Ignelater luminosus</name>
    <name type="common">Cucubano</name>
    <name type="synonym">Pyrophorus luminosus</name>
    <dbReference type="NCBI Taxonomy" id="2038154"/>
    <lineage>
        <taxon>Eukaryota</taxon>
        <taxon>Metazoa</taxon>
        <taxon>Ecdysozoa</taxon>
        <taxon>Arthropoda</taxon>
        <taxon>Hexapoda</taxon>
        <taxon>Insecta</taxon>
        <taxon>Pterygota</taxon>
        <taxon>Neoptera</taxon>
        <taxon>Endopterygota</taxon>
        <taxon>Coleoptera</taxon>
        <taxon>Polyphaga</taxon>
        <taxon>Elateriformia</taxon>
        <taxon>Elateroidea</taxon>
        <taxon>Elateridae</taxon>
        <taxon>Agrypninae</taxon>
        <taxon>Pyrophorini</taxon>
        <taxon>Ignelater</taxon>
    </lineage>
</organism>
<keyword evidence="9" id="KW-1185">Reference proteome</keyword>
<dbReference type="EMBL" id="VTPC01003426">
    <property type="protein sequence ID" value="KAF2898534.1"/>
    <property type="molecule type" value="Genomic_DNA"/>
</dbReference>
<evidence type="ECO:0000256" key="2">
    <source>
        <dbReference type="ARBA" id="ARBA00005615"/>
    </source>
</evidence>
<evidence type="ECO:0000256" key="3">
    <source>
        <dbReference type="ARBA" id="ARBA00012757"/>
    </source>
</evidence>
<dbReference type="InterPro" id="IPR012341">
    <property type="entry name" value="6hp_glycosidase-like_sf"/>
</dbReference>
<accession>A0A8K0D620</accession>
<proteinExistence type="inferred from homology"/>
<name>A0A8K0D620_IGNLU</name>
<dbReference type="PROSITE" id="PS00928">
    <property type="entry name" value="TREHALASE_2"/>
    <property type="match status" value="1"/>
</dbReference>
<sequence>MTGSTPSQAQVRLFVFQNFEEGRELVDYLLPDFNPTPSFVNEITNETVKNFTLDLLKIWPELARKVSDKVIQNQEQYSLIPVPNGFIIPGGRFREYYYWDSYWIIDGLLISGMNETAQGMIENFMSLVERFGFVPNGGRIYYLKRSQPPLLTPMTYIYFQQTRNITWLKSHIKTLAKELNYWVNQTVKVTKNKKVYTLAHYDAESAGPRPESYREDLLTASYFTDPQKQDQVYIDLKSGAESGWDFSTRWVFDENGGNSANLSHIQTRRVIPVDLNAFLCGAYKDISQLYYALGQVTESFLWQQKHLKIRTAIDAVLWDEKDGIWYDYDIKLNKHRRLFYPSSVTPLWSKCFEQNKGQELGKRVLNYLQDKHALGYLGGIPTSNDFTREQWDFPNAWPPLQDIVVRGLDNLRYKPAQEEAKVLARRWVNANMIGYQESGEMFEKYDAVVPGQYGEGGEYEVQAGFGWSNGVALRFIYNYYRKI</sequence>
<dbReference type="InterPro" id="IPR008928">
    <property type="entry name" value="6-hairpin_glycosidase_sf"/>
</dbReference>
<dbReference type="InterPro" id="IPR018232">
    <property type="entry name" value="Glyco_hydro_37_CS"/>
</dbReference>
<reference evidence="8" key="1">
    <citation type="submission" date="2019-08" db="EMBL/GenBank/DDBJ databases">
        <title>The genome of the North American firefly Photinus pyralis.</title>
        <authorList>
            <consortium name="Photinus pyralis genome working group"/>
            <person name="Fallon T.R."/>
            <person name="Sander Lower S.E."/>
            <person name="Weng J.-K."/>
        </authorList>
    </citation>
    <scope>NUCLEOTIDE SEQUENCE</scope>
    <source>
        <strain evidence="8">TRF0915ILg1</strain>
        <tissue evidence="8">Whole body</tissue>
    </source>
</reference>
<dbReference type="PROSITE" id="PS00927">
    <property type="entry name" value="TREHALASE_1"/>
    <property type="match status" value="1"/>
</dbReference>